<dbReference type="PANTHER" id="PTHR38592:SF3">
    <property type="entry name" value="BLL4819 PROTEIN"/>
    <property type="match status" value="1"/>
</dbReference>
<dbReference type="Proteomes" id="UP000254764">
    <property type="component" value="Unassembled WGS sequence"/>
</dbReference>
<evidence type="ECO:0000313" key="2">
    <source>
        <dbReference type="EMBL" id="SSC64487.1"/>
    </source>
</evidence>
<feature type="transmembrane region" description="Helical" evidence="1">
    <location>
        <begin position="316"/>
        <end position="333"/>
    </location>
</feature>
<reference evidence="3" key="1">
    <citation type="submission" date="2018-07" db="EMBL/GenBank/DDBJ databases">
        <authorList>
            <person name="Peiro R."/>
            <person name="Begona"/>
            <person name="Cbmso G."/>
            <person name="Lopez M."/>
            <person name="Gonzalez S."/>
        </authorList>
    </citation>
    <scope>NUCLEOTIDE SEQUENCE [LARGE SCALE GENOMIC DNA]</scope>
</reference>
<gene>
    <name evidence="2" type="ORF">RHIZ70_195</name>
</gene>
<dbReference type="RefSeq" id="WP_115671664.1">
    <property type="nucleotide sequence ID" value="NZ_UEYP01000011.1"/>
</dbReference>
<dbReference type="InterPro" id="IPR014550">
    <property type="entry name" value="UCP028704_OpgC"/>
</dbReference>
<keyword evidence="3" id="KW-1185">Reference proteome</keyword>
<protein>
    <recommendedName>
        <fullName evidence="4">Heparan-alpha-glucosaminide N-acetyltransferase catalytic domain-containing protein</fullName>
    </recommendedName>
</protein>
<evidence type="ECO:0000256" key="1">
    <source>
        <dbReference type="SAM" id="Phobius"/>
    </source>
</evidence>
<feature type="transmembrane region" description="Helical" evidence="1">
    <location>
        <begin position="246"/>
        <end position="266"/>
    </location>
</feature>
<feature type="transmembrane region" description="Helical" evidence="1">
    <location>
        <begin position="138"/>
        <end position="157"/>
    </location>
</feature>
<name>A0A376AA12_9HYPH</name>
<keyword evidence="1" id="KW-1133">Transmembrane helix</keyword>
<dbReference type="PANTHER" id="PTHR38592">
    <property type="entry name" value="BLL4819 PROTEIN"/>
    <property type="match status" value="1"/>
</dbReference>
<feature type="transmembrane region" description="Helical" evidence="1">
    <location>
        <begin position="45"/>
        <end position="62"/>
    </location>
</feature>
<dbReference type="Pfam" id="PF10129">
    <property type="entry name" value="OpgC_C"/>
    <property type="match status" value="1"/>
</dbReference>
<dbReference type="OrthoDB" id="9775975at2"/>
<keyword evidence="1" id="KW-0472">Membrane</keyword>
<feature type="transmembrane region" description="Helical" evidence="1">
    <location>
        <begin position="204"/>
        <end position="225"/>
    </location>
</feature>
<evidence type="ECO:0008006" key="4">
    <source>
        <dbReference type="Google" id="ProtNLM"/>
    </source>
</evidence>
<dbReference type="AlphaFoldDB" id="A0A376AA12"/>
<evidence type="ECO:0000313" key="3">
    <source>
        <dbReference type="Proteomes" id="UP000254764"/>
    </source>
</evidence>
<dbReference type="PIRSF" id="PIRSF028704">
    <property type="entry name" value="UPC028704"/>
    <property type="match status" value="1"/>
</dbReference>
<dbReference type="STRING" id="1336235.GCA_000518785_00774"/>
<sequence>MKRLDVIDGMRGYFLVFMLINHLVFTGGLWLVQINHRNLAFVEDAQGFVFLSGLLTGMVYARKMMKDGYTAARDRIWSRVFELYRYAMGIVLVILALQFLLPQAADIWTNWLGGTRIDDPLRLAAIATFLFQPTFMDILPQYIIYMFFAPAIIWLCMKGRWKTVAIISVLAWMAAQLGLQRALTYPLSDWLAGGTDSEKEGIRASFNLLGWQIVFFAGLIAGTLTSMKKVEWTRVFDPRKDFIAKAALAVCVFFLPLRILTAHGMMPGIVLEKFGFMEVRADFGPVYLLNFAAVAYGLAWLLIAGPRHENATIRRIAAGLTGLFSLSFLQLLGRHSLQIYVWHVLIVYGVFYIDGRFGAFSDATKTVITFGSLALLSLPALWRERNRATANPAPVPSKPLPNMKPAT</sequence>
<accession>A0A376AA12</accession>
<feature type="transmembrane region" description="Helical" evidence="1">
    <location>
        <begin position="83"/>
        <end position="101"/>
    </location>
</feature>
<proteinExistence type="predicted"/>
<organism evidence="2 3">
    <name type="scientific">Ciceribacter selenitireducens ATCC BAA-1503</name>
    <dbReference type="NCBI Taxonomy" id="1336235"/>
    <lineage>
        <taxon>Bacteria</taxon>
        <taxon>Pseudomonadati</taxon>
        <taxon>Pseudomonadota</taxon>
        <taxon>Alphaproteobacteria</taxon>
        <taxon>Hyphomicrobiales</taxon>
        <taxon>Rhizobiaceae</taxon>
        <taxon>Ciceribacter</taxon>
    </lineage>
</organism>
<keyword evidence="1" id="KW-0812">Transmembrane</keyword>
<feature type="transmembrane region" description="Helical" evidence="1">
    <location>
        <begin position="286"/>
        <end position="304"/>
    </location>
</feature>
<feature type="transmembrane region" description="Helical" evidence="1">
    <location>
        <begin position="339"/>
        <end position="359"/>
    </location>
</feature>
<dbReference type="EMBL" id="UEYP01000011">
    <property type="protein sequence ID" value="SSC64487.1"/>
    <property type="molecule type" value="Genomic_DNA"/>
</dbReference>
<feature type="transmembrane region" description="Helical" evidence="1">
    <location>
        <begin position="12"/>
        <end position="33"/>
    </location>
</feature>
<feature type="transmembrane region" description="Helical" evidence="1">
    <location>
        <begin position="164"/>
        <end position="184"/>
    </location>
</feature>